<feature type="transmembrane region" description="Helical" evidence="6">
    <location>
        <begin position="12"/>
        <end position="30"/>
    </location>
</feature>
<evidence type="ECO:0000256" key="5">
    <source>
        <dbReference type="ARBA" id="ARBA00023136"/>
    </source>
</evidence>
<evidence type="ECO:0000313" key="7">
    <source>
        <dbReference type="EMBL" id="WRP18897.1"/>
    </source>
</evidence>
<feature type="transmembrane region" description="Helical" evidence="6">
    <location>
        <begin position="243"/>
        <end position="264"/>
    </location>
</feature>
<reference evidence="7 8" key="1">
    <citation type="journal article" date="2024" name="Front. Microbiol.">
        <title>Novel thermophilic genera Geochorda gen. nov. and Carboxydochorda gen. nov. from the deep terrestrial subsurface reveal the ecophysiological diversity in the class Limnochordia.</title>
        <authorList>
            <person name="Karnachuk O.V."/>
            <person name="Lukina A.P."/>
            <person name="Avakyan M.R."/>
            <person name="Kadnikov V.V."/>
            <person name="Begmatov S."/>
            <person name="Beletsky A.V."/>
            <person name="Vlasova K.G."/>
            <person name="Novikov A.A."/>
            <person name="Shcherbakova V.A."/>
            <person name="Mardanov A.V."/>
            <person name="Ravin N.V."/>
        </authorList>
    </citation>
    <scope>NUCLEOTIDE SEQUENCE [LARGE SCALE GENOMIC DNA]</scope>
    <source>
        <strain evidence="7 8">L945</strain>
    </source>
</reference>
<evidence type="ECO:0000256" key="6">
    <source>
        <dbReference type="SAM" id="Phobius"/>
    </source>
</evidence>
<evidence type="ECO:0000256" key="2">
    <source>
        <dbReference type="ARBA" id="ARBA00022475"/>
    </source>
</evidence>
<keyword evidence="3 6" id="KW-0812">Transmembrane</keyword>
<keyword evidence="8" id="KW-1185">Reference proteome</keyword>
<dbReference type="PANTHER" id="PTHR43370">
    <property type="entry name" value="SUGAR ABC TRANSPORTER INTEGRAL MEMBRANE PROTEIN-RELATED"/>
    <property type="match status" value="1"/>
</dbReference>
<evidence type="ECO:0000313" key="8">
    <source>
        <dbReference type="Proteomes" id="UP001332192"/>
    </source>
</evidence>
<feature type="transmembrane region" description="Helical" evidence="6">
    <location>
        <begin position="204"/>
        <end position="231"/>
    </location>
</feature>
<dbReference type="PANTHER" id="PTHR43370:SF1">
    <property type="entry name" value="GUANOSINE ABC TRANSPORTER PERMEASE PROTEIN NUPQ"/>
    <property type="match status" value="1"/>
</dbReference>
<evidence type="ECO:0000256" key="1">
    <source>
        <dbReference type="ARBA" id="ARBA00004651"/>
    </source>
</evidence>
<dbReference type="Pfam" id="PF02653">
    <property type="entry name" value="BPD_transp_2"/>
    <property type="match status" value="1"/>
</dbReference>
<gene>
    <name evidence="7" type="ORF">U7230_02585</name>
</gene>
<evidence type="ECO:0000256" key="4">
    <source>
        <dbReference type="ARBA" id="ARBA00022989"/>
    </source>
</evidence>
<keyword evidence="2" id="KW-1003">Cell membrane</keyword>
<evidence type="ECO:0000256" key="3">
    <source>
        <dbReference type="ARBA" id="ARBA00022692"/>
    </source>
</evidence>
<feature type="transmembrane region" description="Helical" evidence="6">
    <location>
        <begin position="36"/>
        <end position="57"/>
    </location>
</feature>
<proteinExistence type="predicted"/>
<accession>A0ABZ1C1D7</accession>
<comment type="subcellular location">
    <subcellularLocation>
        <location evidence="1">Cell membrane</location>
        <topology evidence="1">Multi-pass membrane protein</topology>
    </subcellularLocation>
</comment>
<organism evidence="7 8">
    <name type="scientific">Carboxydichorda subterranea</name>
    <dbReference type="NCBI Taxonomy" id="3109565"/>
    <lineage>
        <taxon>Bacteria</taxon>
        <taxon>Bacillati</taxon>
        <taxon>Bacillota</taxon>
        <taxon>Limnochordia</taxon>
        <taxon>Limnochordales</taxon>
        <taxon>Geochordaceae</taxon>
        <taxon>Carboxydichorda</taxon>
    </lineage>
</organism>
<keyword evidence="4 6" id="KW-1133">Transmembrane helix</keyword>
<dbReference type="RefSeq" id="WP_324718167.1">
    <property type="nucleotide sequence ID" value="NZ_CP141615.1"/>
</dbReference>
<dbReference type="CDD" id="cd06580">
    <property type="entry name" value="TM_PBP1_transp_TpRbsC_like"/>
    <property type="match status" value="1"/>
</dbReference>
<feature type="transmembrane region" description="Helical" evidence="6">
    <location>
        <begin position="118"/>
        <end position="140"/>
    </location>
</feature>
<keyword evidence="5 6" id="KW-0472">Membrane</keyword>
<sequence>MFTYHANTFNIAMEGMMLAGAFFAVAASYLTGSWAAGVAAAVGAGLLLAALFALVAIGLRCDEFVTGIAINMLALGGTTFLLRLWFNVKGALVSPRIAALPRWHIPGLEQVPFLGDVLSGHAFLVYVTWAAVAAVHWVIFSTRFGLRLRASGESPDAAASLGVSPSRYKYWAALLSGLLSGLAGAYLSLGYVSLFTENMSNGRGWIALAAIILVRARPVPMLLISLLFGFFDGMGMALQGAKFPAQLTHMLPYLATLLALYSYARTARRRRLAEGVTS</sequence>
<feature type="transmembrane region" description="Helical" evidence="6">
    <location>
        <begin position="170"/>
        <end position="192"/>
    </location>
</feature>
<dbReference type="InterPro" id="IPR001851">
    <property type="entry name" value="ABC_transp_permease"/>
</dbReference>
<dbReference type="EMBL" id="CP141615">
    <property type="protein sequence ID" value="WRP18897.1"/>
    <property type="molecule type" value="Genomic_DNA"/>
</dbReference>
<feature type="transmembrane region" description="Helical" evidence="6">
    <location>
        <begin position="64"/>
        <end position="86"/>
    </location>
</feature>
<dbReference type="Proteomes" id="UP001332192">
    <property type="component" value="Chromosome"/>
</dbReference>
<protein>
    <submittedName>
        <fullName evidence="7">ABC transporter permease</fullName>
    </submittedName>
</protein>
<name>A0ABZ1C1D7_9FIRM</name>